<name>A0A1M4U350_9FLAO</name>
<accession>A0A1M4U350</accession>
<reference evidence="2" key="1">
    <citation type="submission" date="2016-11" db="EMBL/GenBank/DDBJ databases">
        <authorList>
            <person name="Varghese N."/>
            <person name="Submissions S."/>
        </authorList>
    </citation>
    <scope>NUCLEOTIDE SEQUENCE [LARGE SCALE GENOMIC DNA]</scope>
    <source>
        <strain evidence="2">DSM 27619</strain>
    </source>
</reference>
<sequence>MSIMNSFSLKIKINKIYRFIIFGSVILFTSCEKRIDKIDKVEEIHKRDSIQLISDIPIIKGLKENELINYVKYAPTIKPNKNNGIPFNNLNYDKIIAYDFNCDEKMYDNVIDKNGKFIPIIEKQQFLTQKQADKILSALTKKSSYGEASAACFNPHLGLVFFKNNKKVNQISICLDCNDSTSEIDIPARRHKVFNKGTDSEYSFTGYTSKGKTAVIDLCKELQFYYKSAIPIDTKK</sequence>
<dbReference type="AlphaFoldDB" id="A0A1M4U350"/>
<keyword evidence="2" id="KW-1185">Reference proteome</keyword>
<dbReference type="Proteomes" id="UP000184518">
    <property type="component" value="Unassembled WGS sequence"/>
</dbReference>
<evidence type="ECO:0000313" key="1">
    <source>
        <dbReference type="EMBL" id="SHE51142.1"/>
    </source>
</evidence>
<gene>
    <name evidence="1" type="ORF">SAMN05443633_101394</name>
</gene>
<protein>
    <submittedName>
        <fullName evidence="1">Uncharacterized protein</fullName>
    </submittedName>
</protein>
<organism evidence="1 2">
    <name type="scientific">Chryseobacterium arachidis</name>
    <dbReference type="NCBI Taxonomy" id="1416778"/>
    <lineage>
        <taxon>Bacteria</taxon>
        <taxon>Pseudomonadati</taxon>
        <taxon>Bacteroidota</taxon>
        <taxon>Flavobacteriia</taxon>
        <taxon>Flavobacteriales</taxon>
        <taxon>Weeksellaceae</taxon>
        <taxon>Chryseobacterium group</taxon>
        <taxon>Chryseobacterium</taxon>
    </lineage>
</organism>
<proteinExistence type="predicted"/>
<evidence type="ECO:0000313" key="2">
    <source>
        <dbReference type="Proteomes" id="UP000184518"/>
    </source>
</evidence>
<dbReference type="STRING" id="1416778.SAMN05443633_101394"/>
<dbReference type="EMBL" id="FQUT01000001">
    <property type="protein sequence ID" value="SHE51142.1"/>
    <property type="molecule type" value="Genomic_DNA"/>
</dbReference>